<dbReference type="EMBL" id="PEWZ01000106">
    <property type="protein sequence ID" value="PIU34517.1"/>
    <property type="molecule type" value="Genomic_DNA"/>
</dbReference>
<evidence type="ECO:0000259" key="4">
    <source>
        <dbReference type="Pfam" id="PF00472"/>
    </source>
</evidence>
<keyword evidence="3" id="KW-0648">Protein biosynthesis</keyword>
<dbReference type="Gene3D" id="3.30.70.1660">
    <property type="match status" value="1"/>
</dbReference>
<comment type="caution">
    <text evidence="6">The sequence shown here is derived from an EMBL/GenBank/DDBJ whole genome shotgun (WGS) entry which is preliminary data.</text>
</comment>
<dbReference type="GO" id="GO:0003747">
    <property type="term" value="F:translation release factor activity"/>
    <property type="evidence" value="ECO:0007669"/>
    <property type="project" value="InterPro"/>
</dbReference>
<dbReference type="Proteomes" id="UP000229502">
    <property type="component" value="Unassembled WGS sequence"/>
</dbReference>
<dbReference type="Gene3D" id="3.30.160.20">
    <property type="match status" value="1"/>
</dbReference>
<dbReference type="InterPro" id="IPR005139">
    <property type="entry name" value="PCRF"/>
</dbReference>
<dbReference type="Pfam" id="PF03462">
    <property type="entry name" value="PCRF"/>
    <property type="match status" value="1"/>
</dbReference>
<feature type="non-terminal residue" evidence="6">
    <location>
        <position position="1"/>
    </location>
</feature>
<dbReference type="GO" id="GO:0005737">
    <property type="term" value="C:cytoplasm"/>
    <property type="evidence" value="ECO:0007669"/>
    <property type="project" value="UniProtKB-ARBA"/>
</dbReference>
<proteinExistence type="inferred from homology"/>
<evidence type="ECO:0000259" key="5">
    <source>
        <dbReference type="Pfam" id="PF03462"/>
    </source>
</evidence>
<dbReference type="InterPro" id="IPR000352">
    <property type="entry name" value="Pep_chain_release_fac_I"/>
</dbReference>
<dbReference type="SUPFAM" id="SSF75620">
    <property type="entry name" value="Release factor"/>
    <property type="match status" value="1"/>
</dbReference>
<gene>
    <name evidence="6" type="ORF">COT03_02190</name>
</gene>
<feature type="domain" description="Peptide chain release factor" evidence="5">
    <location>
        <begin position="14"/>
        <end position="58"/>
    </location>
</feature>
<organism evidence="6 7">
    <name type="scientific">Candidatus Shapirobacteria bacterium CG07_land_8_20_14_0_80_39_18</name>
    <dbReference type="NCBI Taxonomy" id="1974882"/>
    <lineage>
        <taxon>Bacteria</taxon>
        <taxon>Candidatus Shapironibacteriota</taxon>
    </lineage>
</organism>
<dbReference type="PANTHER" id="PTHR43804:SF7">
    <property type="entry name" value="LD18447P"/>
    <property type="match status" value="1"/>
</dbReference>
<comment type="similarity">
    <text evidence="1">Belongs to the prokaryotic/mitochondrial release factor family.</text>
</comment>
<accession>A0A2M6YR40</accession>
<keyword evidence="2" id="KW-0488">Methylation</keyword>
<dbReference type="InterPro" id="IPR050057">
    <property type="entry name" value="Prokaryotic/Mito_RF"/>
</dbReference>
<name>A0A2M6YR40_9BACT</name>
<sequence>TKYALAQSWKVTYIGEGVIKISGLGCYEAFKNEAGVHRVQRVPVTEKRGRVHTSTASVATLADIPEGQVQISPNDLEWDFYRASSHGGQNVQKVSTAVRLKHLPTGIVVNAQSERFQEQNRANALSILRSKLWEIEEDKRIKTLGDQRAIIGRAMRNEKIRTYNFTQDRVTDHRLNKSFHQIESIMEGKIGKLIESLRNIS</sequence>
<evidence type="ECO:0000256" key="2">
    <source>
        <dbReference type="ARBA" id="ARBA00022481"/>
    </source>
</evidence>
<protein>
    <submittedName>
        <fullName evidence="6">Peptide chain release factor 1</fullName>
    </submittedName>
</protein>
<reference evidence="7" key="1">
    <citation type="submission" date="2017-09" db="EMBL/GenBank/DDBJ databases">
        <title>Depth-based differentiation of microbial function through sediment-hosted aquifers and enrichment of novel symbionts in the deep terrestrial subsurface.</title>
        <authorList>
            <person name="Probst A.J."/>
            <person name="Ladd B."/>
            <person name="Jarett J.K."/>
            <person name="Geller-Mcgrath D.E."/>
            <person name="Sieber C.M.K."/>
            <person name="Emerson J.B."/>
            <person name="Anantharaman K."/>
            <person name="Thomas B.C."/>
            <person name="Malmstrom R."/>
            <person name="Stieglmeier M."/>
            <person name="Klingl A."/>
            <person name="Woyke T."/>
            <person name="Ryan C.M."/>
            <person name="Banfield J.F."/>
        </authorList>
    </citation>
    <scope>NUCLEOTIDE SEQUENCE [LARGE SCALE GENOMIC DNA]</scope>
</reference>
<evidence type="ECO:0000256" key="1">
    <source>
        <dbReference type="ARBA" id="ARBA00010835"/>
    </source>
</evidence>
<feature type="domain" description="Prokaryotic-type class I peptide chain release factors" evidence="4">
    <location>
        <begin position="68"/>
        <end position="174"/>
    </location>
</feature>
<evidence type="ECO:0000313" key="6">
    <source>
        <dbReference type="EMBL" id="PIU34517.1"/>
    </source>
</evidence>
<dbReference type="InterPro" id="IPR045853">
    <property type="entry name" value="Pep_chain_release_fac_I_sf"/>
</dbReference>
<dbReference type="Pfam" id="PF00472">
    <property type="entry name" value="RF-1"/>
    <property type="match status" value="1"/>
</dbReference>
<dbReference type="PANTHER" id="PTHR43804">
    <property type="entry name" value="LD18447P"/>
    <property type="match status" value="1"/>
</dbReference>
<dbReference type="AlphaFoldDB" id="A0A2M6YR40"/>
<evidence type="ECO:0000313" key="7">
    <source>
        <dbReference type="Proteomes" id="UP000229502"/>
    </source>
</evidence>
<evidence type="ECO:0000256" key="3">
    <source>
        <dbReference type="ARBA" id="ARBA00022917"/>
    </source>
</evidence>